<evidence type="ECO:0000313" key="3">
    <source>
        <dbReference type="Proteomes" id="UP001479436"/>
    </source>
</evidence>
<keyword evidence="3" id="KW-1185">Reference proteome</keyword>
<evidence type="ECO:0000313" key="2">
    <source>
        <dbReference type="EMBL" id="KAK9701075.1"/>
    </source>
</evidence>
<protein>
    <submittedName>
        <fullName evidence="2">Uncharacterized protein</fullName>
    </submittedName>
</protein>
<proteinExistence type="predicted"/>
<name>A0ABR2VTZ7_9FUNG</name>
<comment type="caution">
    <text evidence="2">The sequence shown here is derived from an EMBL/GenBank/DDBJ whole genome shotgun (WGS) entry which is preliminary data.</text>
</comment>
<reference evidence="2 3" key="1">
    <citation type="submission" date="2023-04" db="EMBL/GenBank/DDBJ databases">
        <title>Genome of Basidiobolus ranarum AG-B5.</title>
        <authorList>
            <person name="Stajich J.E."/>
            <person name="Carter-House D."/>
            <person name="Gryganskyi A."/>
        </authorList>
    </citation>
    <scope>NUCLEOTIDE SEQUENCE [LARGE SCALE GENOMIC DNA]</scope>
    <source>
        <strain evidence="2 3">AG-B5</strain>
    </source>
</reference>
<feature type="chain" id="PRO_5047286115" evidence="1">
    <location>
        <begin position="28"/>
        <end position="171"/>
    </location>
</feature>
<feature type="signal peptide" evidence="1">
    <location>
        <begin position="1"/>
        <end position="27"/>
    </location>
</feature>
<organism evidence="2 3">
    <name type="scientific">Basidiobolus ranarum</name>
    <dbReference type="NCBI Taxonomy" id="34480"/>
    <lineage>
        <taxon>Eukaryota</taxon>
        <taxon>Fungi</taxon>
        <taxon>Fungi incertae sedis</taxon>
        <taxon>Zoopagomycota</taxon>
        <taxon>Entomophthoromycotina</taxon>
        <taxon>Basidiobolomycetes</taxon>
        <taxon>Basidiobolales</taxon>
        <taxon>Basidiobolaceae</taxon>
        <taxon>Basidiobolus</taxon>
    </lineage>
</organism>
<dbReference type="EMBL" id="JASJQH010007849">
    <property type="protein sequence ID" value="KAK9701075.1"/>
    <property type="molecule type" value="Genomic_DNA"/>
</dbReference>
<dbReference type="Proteomes" id="UP001479436">
    <property type="component" value="Unassembled WGS sequence"/>
</dbReference>
<accession>A0ABR2VTZ7</accession>
<evidence type="ECO:0000256" key="1">
    <source>
        <dbReference type="SAM" id="SignalP"/>
    </source>
</evidence>
<keyword evidence="1" id="KW-0732">Signal</keyword>
<gene>
    <name evidence="2" type="ORF">K7432_011898</name>
</gene>
<sequence>MVKFRLFSLGTVVAFTILSAKSPLVNASDYDTSEDIYPNAKRLKLEDSLTHLIDGNITFPGHNQTRKVLQNCDCAKVINTYMGDSYFKMNCFNSTYGAIYEYSDPTCRFLSGVYSGGVIVWANDTLGYEVNCTNMLICPISKELRSEAVTAVESSMFAILLTFGLFQMSFI</sequence>